<name>A0ABQ1RM58_9ALTE</name>
<evidence type="ECO:0000313" key="3">
    <source>
        <dbReference type="Proteomes" id="UP000614272"/>
    </source>
</evidence>
<sequence length="132" mass="14679">MIDIQATFPVMVAKNLDKLEQFYTGVFGFEAVFFEPGFYLHLVASGTGSQLGFMCANHESQPAFLHPEMCADGYVISFEVSDATKAYAEAKKLELPVVMAIKDEAWGQRHFILEDPAGFKVDIVEHLQSPTN</sequence>
<dbReference type="SUPFAM" id="SSF54593">
    <property type="entry name" value="Glyoxalase/Bleomycin resistance protein/Dihydroxybiphenyl dioxygenase"/>
    <property type="match status" value="1"/>
</dbReference>
<dbReference type="EMBL" id="BMGJ01000015">
    <property type="protein sequence ID" value="GGD74526.1"/>
    <property type="molecule type" value="Genomic_DNA"/>
</dbReference>
<proteinExistence type="predicted"/>
<reference evidence="3" key="1">
    <citation type="journal article" date="2019" name="Int. J. Syst. Evol. Microbiol.">
        <title>The Global Catalogue of Microorganisms (GCM) 10K type strain sequencing project: providing services to taxonomists for standard genome sequencing and annotation.</title>
        <authorList>
            <consortium name="The Broad Institute Genomics Platform"/>
            <consortium name="The Broad Institute Genome Sequencing Center for Infectious Disease"/>
            <person name="Wu L."/>
            <person name="Ma J."/>
        </authorList>
    </citation>
    <scope>NUCLEOTIDE SEQUENCE [LARGE SCALE GENOMIC DNA]</scope>
    <source>
        <strain evidence="3">CGMCC 1.12923</strain>
    </source>
</reference>
<feature type="domain" description="VOC" evidence="1">
    <location>
        <begin position="5"/>
        <end position="126"/>
    </location>
</feature>
<dbReference type="InterPro" id="IPR037523">
    <property type="entry name" value="VOC_core"/>
</dbReference>
<keyword evidence="3" id="KW-1185">Reference proteome</keyword>
<dbReference type="Proteomes" id="UP000614272">
    <property type="component" value="Unassembled WGS sequence"/>
</dbReference>
<organism evidence="2 3">
    <name type="scientific">Lacimicrobium alkaliphilum</name>
    <dbReference type="NCBI Taxonomy" id="1526571"/>
    <lineage>
        <taxon>Bacteria</taxon>
        <taxon>Pseudomonadati</taxon>
        <taxon>Pseudomonadota</taxon>
        <taxon>Gammaproteobacteria</taxon>
        <taxon>Alteromonadales</taxon>
        <taxon>Alteromonadaceae</taxon>
        <taxon>Lacimicrobium</taxon>
    </lineage>
</organism>
<evidence type="ECO:0000313" key="2">
    <source>
        <dbReference type="EMBL" id="GGD74526.1"/>
    </source>
</evidence>
<comment type="caution">
    <text evidence="2">The sequence shown here is derived from an EMBL/GenBank/DDBJ whole genome shotgun (WGS) entry which is preliminary data.</text>
</comment>
<protein>
    <submittedName>
        <fullName evidence="2">Glyoxalase</fullName>
    </submittedName>
</protein>
<dbReference type="InterPro" id="IPR004360">
    <property type="entry name" value="Glyas_Fos-R_dOase_dom"/>
</dbReference>
<accession>A0ABQ1RM58</accession>
<dbReference type="Gene3D" id="3.30.720.110">
    <property type="match status" value="1"/>
</dbReference>
<dbReference type="InterPro" id="IPR029068">
    <property type="entry name" value="Glyas_Bleomycin-R_OHBP_Dase"/>
</dbReference>
<gene>
    <name evidence="2" type="ORF">GCM10011357_31960</name>
</gene>
<dbReference type="PROSITE" id="PS51819">
    <property type="entry name" value="VOC"/>
    <property type="match status" value="1"/>
</dbReference>
<dbReference type="Pfam" id="PF00903">
    <property type="entry name" value="Glyoxalase"/>
    <property type="match status" value="1"/>
</dbReference>
<dbReference type="Gene3D" id="3.30.720.120">
    <property type="match status" value="1"/>
</dbReference>
<evidence type="ECO:0000259" key="1">
    <source>
        <dbReference type="PROSITE" id="PS51819"/>
    </source>
</evidence>
<dbReference type="RefSeq" id="WP_099035922.1">
    <property type="nucleotide sequence ID" value="NZ_BMGJ01000015.1"/>
</dbReference>